<feature type="region of interest" description="Disordered" evidence="1">
    <location>
        <begin position="23"/>
        <end position="97"/>
    </location>
</feature>
<organism evidence="3 4">
    <name type="scientific">Spectribacter acetivorans</name>
    <dbReference type="NCBI Taxonomy" id="3075603"/>
    <lineage>
        <taxon>Bacteria</taxon>
        <taxon>Pseudomonadati</taxon>
        <taxon>Pseudomonadota</taxon>
        <taxon>Gammaproteobacteria</taxon>
        <taxon>Salinisphaerales</taxon>
        <taxon>Salinisphaeraceae</taxon>
        <taxon>Spectribacter</taxon>
    </lineage>
</organism>
<dbReference type="EMBL" id="JAVRHY010000002">
    <property type="protein sequence ID" value="MDT0617472.1"/>
    <property type="molecule type" value="Genomic_DNA"/>
</dbReference>
<proteinExistence type="predicted"/>
<evidence type="ECO:0000256" key="1">
    <source>
        <dbReference type="SAM" id="MobiDB-lite"/>
    </source>
</evidence>
<reference evidence="3 4" key="1">
    <citation type="submission" date="2023-09" db="EMBL/GenBank/DDBJ databases">
        <authorList>
            <person name="Rey-Velasco X."/>
        </authorList>
    </citation>
    <scope>NUCLEOTIDE SEQUENCE [LARGE SCALE GENOMIC DNA]</scope>
    <source>
        <strain evidence="3 4">P385</strain>
    </source>
</reference>
<comment type="caution">
    <text evidence="3">The sequence shown here is derived from an EMBL/GenBank/DDBJ whole genome shotgun (WGS) entry which is preliminary data.</text>
</comment>
<dbReference type="RefSeq" id="WP_311657257.1">
    <property type="nucleotide sequence ID" value="NZ_JAVRHY010000002.1"/>
</dbReference>
<dbReference type="Proteomes" id="UP001259982">
    <property type="component" value="Unassembled WGS sequence"/>
</dbReference>
<protein>
    <recommendedName>
        <fullName evidence="5">Secreted protein</fullName>
    </recommendedName>
</protein>
<keyword evidence="4" id="KW-1185">Reference proteome</keyword>
<accession>A0ABU3B4U7</accession>
<feature type="chain" id="PRO_5045725089" description="Secreted protein" evidence="2">
    <location>
        <begin position="27"/>
        <end position="97"/>
    </location>
</feature>
<evidence type="ECO:0000256" key="2">
    <source>
        <dbReference type="SAM" id="SignalP"/>
    </source>
</evidence>
<dbReference type="PROSITE" id="PS51257">
    <property type="entry name" value="PROKAR_LIPOPROTEIN"/>
    <property type="match status" value="1"/>
</dbReference>
<name>A0ABU3B4U7_9GAMM</name>
<feature type="signal peptide" evidence="2">
    <location>
        <begin position="1"/>
        <end position="26"/>
    </location>
</feature>
<keyword evidence="2" id="KW-0732">Signal</keyword>
<evidence type="ECO:0000313" key="3">
    <source>
        <dbReference type="EMBL" id="MDT0617472.1"/>
    </source>
</evidence>
<sequence>MIPTHKLVPIALTTTLLALSACGSDAQSAQGEDQGHDHAEGSSHEPHGEQQPAPETKAYYGDEDSPAATKDEENPSAGAADKTPSDHQHGGGHGHSH</sequence>
<feature type="compositionally biased region" description="Basic and acidic residues" evidence="1">
    <location>
        <begin position="33"/>
        <end position="48"/>
    </location>
</feature>
<evidence type="ECO:0000313" key="4">
    <source>
        <dbReference type="Proteomes" id="UP001259982"/>
    </source>
</evidence>
<gene>
    <name evidence="3" type="ORF">RM531_03225</name>
</gene>
<evidence type="ECO:0008006" key="5">
    <source>
        <dbReference type="Google" id="ProtNLM"/>
    </source>
</evidence>